<evidence type="ECO:0000256" key="1">
    <source>
        <dbReference type="SAM" id="MobiDB-lite"/>
    </source>
</evidence>
<name>A0A7S4C6R6_CHRCT</name>
<proteinExistence type="predicted"/>
<organism evidence="2">
    <name type="scientific">Chrysotila carterae</name>
    <name type="common">Marine alga</name>
    <name type="synonym">Syracosphaera carterae</name>
    <dbReference type="NCBI Taxonomy" id="13221"/>
    <lineage>
        <taxon>Eukaryota</taxon>
        <taxon>Haptista</taxon>
        <taxon>Haptophyta</taxon>
        <taxon>Prymnesiophyceae</taxon>
        <taxon>Isochrysidales</taxon>
        <taxon>Isochrysidaceae</taxon>
        <taxon>Chrysotila</taxon>
    </lineage>
</organism>
<reference evidence="2" key="1">
    <citation type="submission" date="2021-01" db="EMBL/GenBank/DDBJ databases">
        <authorList>
            <person name="Corre E."/>
            <person name="Pelletier E."/>
            <person name="Niang G."/>
            <person name="Scheremetjew M."/>
            <person name="Finn R."/>
            <person name="Kale V."/>
            <person name="Holt S."/>
            <person name="Cochrane G."/>
            <person name="Meng A."/>
            <person name="Brown T."/>
            <person name="Cohen L."/>
        </authorList>
    </citation>
    <scope>NUCLEOTIDE SEQUENCE</scope>
    <source>
        <strain evidence="2">CCMP645</strain>
    </source>
</reference>
<feature type="region of interest" description="Disordered" evidence="1">
    <location>
        <begin position="1"/>
        <end position="57"/>
    </location>
</feature>
<evidence type="ECO:0000313" key="2">
    <source>
        <dbReference type="EMBL" id="CAE0788723.1"/>
    </source>
</evidence>
<feature type="compositionally biased region" description="Polar residues" evidence="1">
    <location>
        <begin position="21"/>
        <end position="33"/>
    </location>
</feature>
<dbReference type="AlphaFoldDB" id="A0A7S4C6R6"/>
<feature type="compositionally biased region" description="Basic residues" evidence="1">
    <location>
        <begin position="1"/>
        <end position="17"/>
    </location>
</feature>
<gene>
    <name evidence="2" type="ORF">PCAR00345_LOCUS41432</name>
</gene>
<accession>A0A7S4C6R6</accession>
<protein>
    <submittedName>
        <fullName evidence="2">Uncharacterized protein</fullName>
    </submittedName>
</protein>
<sequence length="482" mass="54297">MEPRGRGRPKGSGKSKRWGYSNAQTSRPSSVQSAAMECRSPPSAEQPAVDPSTEQDMNSVDIEVSPAKLGNVGWREAAAQLWASDYSELFELEYCQNRRFFGGSFVSQLPPSTYRQRLNGEALEKYALRERRRERDLMAAAIHSSNMRVWPLSLIARSIAYFNQSSQIIQRTETQQRRLASRPIVFQILRHLVKVHLPSSLGTLSASDLSKIAGNHGSPYTEDYNLVLIPLQPDTVKVYLREFALDALVSVSIAASSAGCTPQNLTLRNIAHALCGRPNTDPGGPSEFTILEPLMSTDTKSYDDFIKITQHLSRHSGPSCVVEIFAGDGQSVIRFKDLKKKWPHLYSRWLIAVGGFHEHAHTMFAFVEMFWKPLVCSCMHVLQIERVQEITQNLEHNNYAHVQNALHAMTVGIVSFLVQVSDPCANKCRQKSFFCLACSLMCVLPDYCRYRRRMCATPPQDSSFKTLMHMKLSLIMLVDMSF</sequence>
<dbReference type="EMBL" id="HBIZ01067740">
    <property type="protein sequence ID" value="CAE0788723.1"/>
    <property type="molecule type" value="Transcribed_RNA"/>
</dbReference>